<dbReference type="SUPFAM" id="SSF111331">
    <property type="entry name" value="NAD kinase/diacylglycerol kinase-like"/>
    <property type="match status" value="1"/>
</dbReference>
<sequence>MTDSRIGVVINPSKLDRDDLEDLITKTLKAAGKTDSVDVQWFETTEDDPGLGQGRAAVEARCDLVIAAGGDGTVRAVSEALAGTGVELGIVPRGTGNLFARNLGIPLVSMRAAVKRALTGTASDIDVGWVTVDDSGKKEAFVVMVGFGIDAQMLAETDSELKARAGWMAYVEAMGRAVSASASVEATLTIDGGEPEKLRAHTVLVGNCGMIQGGITLMPDAKPDDGRLDMIVVSAENGMQWMEALRSVVWDNGLIKLLMPGENTSSNDSLQHRTATSMRLELPSPQPFEIDGEEVGEVACFEVTLQPGALRVR</sequence>
<dbReference type="InterPro" id="IPR016064">
    <property type="entry name" value="NAD/diacylglycerol_kinase_sf"/>
</dbReference>
<dbReference type="GO" id="GO:0005829">
    <property type="term" value="C:cytosol"/>
    <property type="evidence" value="ECO:0007669"/>
    <property type="project" value="TreeGrafter"/>
</dbReference>
<dbReference type="GO" id="GO:0019242">
    <property type="term" value="P:methylglyoxal biosynthetic process"/>
    <property type="evidence" value="ECO:0007669"/>
    <property type="project" value="InterPro"/>
</dbReference>
<name>A0A7W4V298_9MICO</name>
<dbReference type="PANTHER" id="PTHR30492:SF0">
    <property type="entry name" value="METHYLGLYOXAL SYNTHASE"/>
    <property type="match status" value="1"/>
</dbReference>
<dbReference type="RefSeq" id="WP_165141634.1">
    <property type="nucleotide sequence ID" value="NZ_CP049255.1"/>
</dbReference>
<protein>
    <submittedName>
        <fullName evidence="2">YegS/Rv2252/BmrU family lipid kinase</fullName>
    </submittedName>
</protein>
<dbReference type="EMBL" id="JACHWQ010000001">
    <property type="protein sequence ID" value="MBB2975229.1"/>
    <property type="molecule type" value="Genomic_DNA"/>
</dbReference>
<dbReference type="GO" id="GO:0016301">
    <property type="term" value="F:kinase activity"/>
    <property type="evidence" value="ECO:0007669"/>
    <property type="project" value="UniProtKB-KW"/>
</dbReference>
<dbReference type="Proteomes" id="UP000529310">
    <property type="component" value="Unassembled WGS sequence"/>
</dbReference>
<dbReference type="Gene3D" id="2.60.200.40">
    <property type="match status" value="1"/>
</dbReference>
<dbReference type="InterPro" id="IPR017438">
    <property type="entry name" value="ATP-NAD_kinase_N"/>
</dbReference>
<keyword evidence="2" id="KW-0808">Transferase</keyword>
<dbReference type="InterPro" id="IPR001206">
    <property type="entry name" value="Diacylglycerol_kinase_cat_dom"/>
</dbReference>
<dbReference type="GO" id="GO:0008929">
    <property type="term" value="F:methylglyoxal synthase activity"/>
    <property type="evidence" value="ECO:0007669"/>
    <property type="project" value="InterPro"/>
</dbReference>
<evidence type="ECO:0000313" key="2">
    <source>
        <dbReference type="EMBL" id="MBB2975229.1"/>
    </source>
</evidence>
<keyword evidence="3" id="KW-1185">Reference proteome</keyword>
<gene>
    <name evidence="2" type="ORF">FHX49_000770</name>
</gene>
<dbReference type="PROSITE" id="PS50146">
    <property type="entry name" value="DAGK"/>
    <property type="match status" value="1"/>
</dbReference>
<evidence type="ECO:0000313" key="3">
    <source>
        <dbReference type="Proteomes" id="UP000529310"/>
    </source>
</evidence>
<dbReference type="PANTHER" id="PTHR30492">
    <property type="entry name" value="METHYLGLYOXAL SYNTHASE"/>
    <property type="match status" value="1"/>
</dbReference>
<accession>A0A7W4V298</accession>
<evidence type="ECO:0000259" key="1">
    <source>
        <dbReference type="PROSITE" id="PS50146"/>
    </source>
</evidence>
<comment type="caution">
    <text evidence="2">The sequence shown here is derived from an EMBL/GenBank/DDBJ whole genome shotgun (WGS) entry which is preliminary data.</text>
</comment>
<dbReference type="Pfam" id="PF00781">
    <property type="entry name" value="DAGK_cat"/>
    <property type="match status" value="1"/>
</dbReference>
<dbReference type="Gene3D" id="3.40.50.10330">
    <property type="entry name" value="Probable inorganic polyphosphate/atp-NAD kinase, domain 1"/>
    <property type="match status" value="1"/>
</dbReference>
<dbReference type="SMART" id="SM00046">
    <property type="entry name" value="DAGKc"/>
    <property type="match status" value="1"/>
</dbReference>
<reference evidence="2 3" key="1">
    <citation type="submission" date="2020-08" db="EMBL/GenBank/DDBJ databases">
        <title>Sequencing the genomes of 1000 actinobacteria strains.</title>
        <authorList>
            <person name="Klenk H.-P."/>
        </authorList>
    </citation>
    <scope>NUCLEOTIDE SEQUENCE [LARGE SCALE GENOMIC DNA]</scope>
    <source>
        <strain evidence="2 3">DSM 27099</strain>
    </source>
</reference>
<dbReference type="InterPro" id="IPR004363">
    <property type="entry name" value="Methylgl_synth"/>
</dbReference>
<organism evidence="2 3">
    <name type="scientific">Microbacterium endophyticum</name>
    <dbReference type="NCBI Taxonomy" id="1526412"/>
    <lineage>
        <taxon>Bacteria</taxon>
        <taxon>Bacillati</taxon>
        <taxon>Actinomycetota</taxon>
        <taxon>Actinomycetes</taxon>
        <taxon>Micrococcales</taxon>
        <taxon>Microbacteriaceae</taxon>
        <taxon>Microbacterium</taxon>
    </lineage>
</organism>
<feature type="domain" description="DAGKc" evidence="1">
    <location>
        <begin position="1"/>
        <end position="134"/>
    </location>
</feature>
<dbReference type="AlphaFoldDB" id="A0A7W4V298"/>
<dbReference type="Pfam" id="PF19279">
    <property type="entry name" value="YegS_C"/>
    <property type="match status" value="1"/>
</dbReference>
<keyword evidence="2" id="KW-0418">Kinase</keyword>
<proteinExistence type="predicted"/>
<dbReference type="InterPro" id="IPR045540">
    <property type="entry name" value="YegS/DAGK_C"/>
</dbReference>